<evidence type="ECO:0000313" key="3">
    <source>
        <dbReference type="EMBL" id="MFD2936301.1"/>
    </source>
</evidence>
<dbReference type="RefSeq" id="WP_381504977.1">
    <property type="nucleotide sequence ID" value="NZ_JBHUOM010000023.1"/>
</dbReference>
<dbReference type="Proteomes" id="UP001597512">
    <property type="component" value="Unassembled WGS sequence"/>
</dbReference>
<gene>
    <name evidence="3" type="ORF">ACFS25_21145</name>
</gene>
<dbReference type="Gene3D" id="2.160.20.10">
    <property type="entry name" value="Single-stranded right-handed beta-helix, Pectin lyase-like"/>
    <property type="match status" value="1"/>
</dbReference>
<keyword evidence="1" id="KW-0732">Signal</keyword>
<feature type="domain" description="Rhamnogalacturonase A/B/Epimerase-like pectate lyase" evidence="2">
    <location>
        <begin position="269"/>
        <end position="359"/>
    </location>
</feature>
<reference evidence="4" key="1">
    <citation type="journal article" date="2019" name="Int. J. Syst. Evol. Microbiol.">
        <title>The Global Catalogue of Microorganisms (GCM) 10K type strain sequencing project: providing services to taxonomists for standard genome sequencing and annotation.</title>
        <authorList>
            <consortium name="The Broad Institute Genomics Platform"/>
            <consortium name="The Broad Institute Genome Sequencing Center for Infectious Disease"/>
            <person name="Wu L."/>
            <person name="Ma J."/>
        </authorList>
    </citation>
    <scope>NUCLEOTIDE SEQUENCE [LARGE SCALE GENOMIC DNA]</scope>
    <source>
        <strain evidence="4">KCTC 52490</strain>
    </source>
</reference>
<sequence length="808" mass="86807">MKKILSLLLLVPSLLLGQNAKTVRVGAAGPTSLSVLVNVPVPPGGSSTVLPVSTDLHIFHIAKTADPGQPLFLQGAFPANATVNLTINEATPTYSLTIGPNQQLNSLNTFIPESYPMGLYGISVVANGAKSLTRYINRAEGHFTTSPDVYSGAPMELCGTNLLLPGFRPTIRFQPVGGGASLYAAFDQTNSFDKRINFRAPLGLTVGQAYQALVSNGAGGALGESLVGTTVTAITPGLDVFNIGQAWGAKYALLFGNVYNIMNDPRLTLHAVGDGVTNDKPAIDAAITIINASTNGGVLLFPNGTYKIIIAGSGSGGVGITFKSKVVLMGTSKDSTILSFGYSGTQTFDLFKRDDGVNTNGIMNFTIQNVDPASEAWYTGVMRGSEMFWKNVRFNMYKADNIAFWGAVKLALLDCEITQTLNKDIHGPLSLTGATYVVAKRNVFRFVGGPGIDQTKYVLWEQNRLLKDVSFGHVTSPNVKTYHVMTADFTQFALVHKNTFETVSGNKPANPPFWINDLEAVISEDPDLIDQDQGSVSSATPTTLTDNSKSWSGAFQMNPVVTIYGGTGAGQTKPITSRTANTLTVGSAWSVVPDATSKYSVFNWTIKDVSFTFNVMERMQRGFTMYFSAAENVNFEYNTLNNSGAIDLNPAHIQRTGFIQVNPQYDFRVKGNELSSLTDPRNGNFIGVHTSQTSAGALTGYLAINTQIIGNKVTGGIPNFTTQIDDFYPNGFLSYHFPPSSGYVATQPAILGTTLWGNVGVNLDNALNTNSGNDQMILKQNYFQYNVTSGQNDNLRSIGNSLRTTNLN</sequence>
<name>A0ABW6ALC4_9BACT</name>
<dbReference type="InterPro" id="IPR011050">
    <property type="entry name" value="Pectin_lyase_fold/virulence"/>
</dbReference>
<dbReference type="SUPFAM" id="SSF51126">
    <property type="entry name" value="Pectin lyase-like"/>
    <property type="match status" value="1"/>
</dbReference>
<dbReference type="EMBL" id="JBHUOM010000023">
    <property type="protein sequence ID" value="MFD2936301.1"/>
    <property type="molecule type" value="Genomic_DNA"/>
</dbReference>
<protein>
    <submittedName>
        <fullName evidence="3">Glycosyl hydrolase family 28-related protein</fullName>
    </submittedName>
</protein>
<dbReference type="InterPro" id="IPR012334">
    <property type="entry name" value="Pectin_lyas_fold"/>
</dbReference>
<keyword evidence="4" id="KW-1185">Reference proteome</keyword>
<feature type="signal peptide" evidence="1">
    <location>
        <begin position="1"/>
        <end position="20"/>
    </location>
</feature>
<evidence type="ECO:0000313" key="4">
    <source>
        <dbReference type="Proteomes" id="UP001597512"/>
    </source>
</evidence>
<proteinExistence type="predicted"/>
<evidence type="ECO:0000259" key="2">
    <source>
        <dbReference type="Pfam" id="PF12708"/>
    </source>
</evidence>
<feature type="chain" id="PRO_5045930320" evidence="1">
    <location>
        <begin position="21"/>
        <end position="808"/>
    </location>
</feature>
<organism evidence="3 4">
    <name type="scientific">Spirosoma flavum</name>
    <dbReference type="NCBI Taxonomy" id="2048557"/>
    <lineage>
        <taxon>Bacteria</taxon>
        <taxon>Pseudomonadati</taxon>
        <taxon>Bacteroidota</taxon>
        <taxon>Cytophagia</taxon>
        <taxon>Cytophagales</taxon>
        <taxon>Cytophagaceae</taxon>
        <taxon>Spirosoma</taxon>
    </lineage>
</organism>
<comment type="caution">
    <text evidence="3">The sequence shown here is derived from an EMBL/GenBank/DDBJ whole genome shotgun (WGS) entry which is preliminary data.</text>
</comment>
<accession>A0ABW6ALC4</accession>
<evidence type="ECO:0000256" key="1">
    <source>
        <dbReference type="SAM" id="SignalP"/>
    </source>
</evidence>
<dbReference type="Pfam" id="PF12708">
    <property type="entry name" value="Pect-lyase_RHGA_epim"/>
    <property type="match status" value="1"/>
</dbReference>
<dbReference type="GO" id="GO:0016787">
    <property type="term" value="F:hydrolase activity"/>
    <property type="evidence" value="ECO:0007669"/>
    <property type="project" value="UniProtKB-KW"/>
</dbReference>
<keyword evidence="3" id="KW-0378">Hydrolase</keyword>
<dbReference type="InterPro" id="IPR024535">
    <property type="entry name" value="RHGA/B-epi-like_pectate_lyase"/>
</dbReference>